<dbReference type="CDD" id="cd09278">
    <property type="entry name" value="RNase_HI_prokaryote_like"/>
    <property type="match status" value="1"/>
</dbReference>
<evidence type="ECO:0000256" key="7">
    <source>
        <dbReference type="ARBA" id="ARBA00022759"/>
    </source>
</evidence>
<dbReference type="GO" id="GO:0004523">
    <property type="term" value="F:RNA-DNA hybrid ribonuclease activity"/>
    <property type="evidence" value="ECO:0007669"/>
    <property type="project" value="UniProtKB-UniRule"/>
</dbReference>
<comment type="caution">
    <text evidence="12">The sequence shown here is derived from an EMBL/GenBank/DDBJ whole genome shotgun (WGS) entry which is preliminary data.</text>
</comment>
<dbReference type="STRING" id="1802737.A2832_01765"/>
<evidence type="ECO:0000256" key="9">
    <source>
        <dbReference type="ARBA" id="ARBA00022842"/>
    </source>
</evidence>
<evidence type="ECO:0000256" key="6">
    <source>
        <dbReference type="ARBA" id="ARBA00022723"/>
    </source>
</evidence>
<comment type="catalytic activity">
    <reaction evidence="1 10">
        <text>Endonucleolytic cleavage to 5'-phosphomonoester.</text>
        <dbReference type="EC" id="3.1.26.4"/>
    </reaction>
</comment>
<dbReference type="NCBIfam" id="NF001236">
    <property type="entry name" value="PRK00203.1"/>
    <property type="match status" value="1"/>
</dbReference>
<name>A0A1G2SYC7_9BACT</name>
<keyword evidence="5 10" id="KW-0540">Nuclease</keyword>
<feature type="domain" description="RNase H type-1" evidence="11">
    <location>
        <begin position="1"/>
        <end position="149"/>
    </location>
</feature>
<comment type="similarity">
    <text evidence="2 10">Belongs to the RNase H family.</text>
</comment>
<dbReference type="PROSITE" id="PS50879">
    <property type="entry name" value="RNASE_H_1"/>
    <property type="match status" value="1"/>
</dbReference>
<evidence type="ECO:0000313" key="12">
    <source>
        <dbReference type="EMBL" id="OHA89995.1"/>
    </source>
</evidence>
<dbReference type="HAMAP" id="MF_00042">
    <property type="entry name" value="RNase_H"/>
    <property type="match status" value="1"/>
</dbReference>
<evidence type="ECO:0000256" key="1">
    <source>
        <dbReference type="ARBA" id="ARBA00000077"/>
    </source>
</evidence>
<dbReference type="GO" id="GO:0000287">
    <property type="term" value="F:magnesium ion binding"/>
    <property type="evidence" value="ECO:0007669"/>
    <property type="project" value="UniProtKB-UniRule"/>
</dbReference>
<evidence type="ECO:0000256" key="5">
    <source>
        <dbReference type="ARBA" id="ARBA00022722"/>
    </source>
</evidence>
<keyword evidence="9 10" id="KW-0460">Magnesium</keyword>
<dbReference type="InterPro" id="IPR036397">
    <property type="entry name" value="RNaseH_sf"/>
</dbReference>
<dbReference type="GO" id="GO:0005737">
    <property type="term" value="C:cytoplasm"/>
    <property type="evidence" value="ECO:0007669"/>
    <property type="project" value="UniProtKB-SubCell"/>
</dbReference>
<keyword evidence="7 10" id="KW-0255">Endonuclease</keyword>
<comment type="subunit">
    <text evidence="3 10">Monomer.</text>
</comment>
<keyword evidence="8 10" id="KW-0378">Hydrolase</keyword>
<dbReference type="AlphaFoldDB" id="A0A1G2SYC7"/>
<dbReference type="EC" id="3.1.26.4" evidence="4 10"/>
<dbReference type="GO" id="GO:0043137">
    <property type="term" value="P:DNA replication, removal of RNA primer"/>
    <property type="evidence" value="ECO:0007669"/>
    <property type="project" value="TreeGrafter"/>
</dbReference>
<dbReference type="Gene3D" id="3.30.420.10">
    <property type="entry name" value="Ribonuclease H-like superfamily/Ribonuclease H"/>
    <property type="match status" value="1"/>
</dbReference>
<dbReference type="SUPFAM" id="SSF53098">
    <property type="entry name" value="Ribonuclease H-like"/>
    <property type="match status" value="1"/>
</dbReference>
<dbReference type="InterPro" id="IPR050092">
    <property type="entry name" value="RNase_H"/>
</dbReference>
<evidence type="ECO:0000256" key="3">
    <source>
        <dbReference type="ARBA" id="ARBA00011245"/>
    </source>
</evidence>
<feature type="binding site" evidence="10">
    <location>
        <position position="77"/>
    </location>
    <ligand>
        <name>Mg(2+)</name>
        <dbReference type="ChEBI" id="CHEBI:18420"/>
        <label>1</label>
    </ligand>
</feature>
<comment type="cofactor">
    <cofactor evidence="10">
        <name>Mg(2+)</name>
        <dbReference type="ChEBI" id="CHEBI:18420"/>
    </cofactor>
    <text evidence="10">Binds 1 Mg(2+) ion per subunit. May bind a second metal ion at a regulatory site, or after substrate binding.</text>
</comment>
<dbReference type="PANTHER" id="PTHR10642:SF26">
    <property type="entry name" value="RIBONUCLEASE H1"/>
    <property type="match status" value="1"/>
</dbReference>
<comment type="function">
    <text evidence="10">Endonuclease that specifically degrades the RNA of RNA-DNA hybrids.</text>
</comment>
<dbReference type="EMBL" id="MHVG01000021">
    <property type="protein sequence ID" value="OHA89995.1"/>
    <property type="molecule type" value="Genomic_DNA"/>
</dbReference>
<reference evidence="12 13" key="1">
    <citation type="journal article" date="2016" name="Nat. Commun.">
        <title>Thousands of microbial genomes shed light on interconnected biogeochemical processes in an aquifer system.</title>
        <authorList>
            <person name="Anantharaman K."/>
            <person name="Brown C.T."/>
            <person name="Hug L.A."/>
            <person name="Sharon I."/>
            <person name="Castelle C.J."/>
            <person name="Probst A.J."/>
            <person name="Thomas B.C."/>
            <person name="Singh A."/>
            <person name="Wilkins M.J."/>
            <person name="Karaoz U."/>
            <person name="Brodie E.L."/>
            <person name="Williams K.H."/>
            <person name="Hubbard S.S."/>
            <person name="Banfield J.F."/>
        </authorList>
    </citation>
    <scope>NUCLEOTIDE SEQUENCE [LARGE SCALE GENOMIC DNA]</scope>
</reference>
<dbReference type="InterPro" id="IPR022892">
    <property type="entry name" value="RNaseHI"/>
</dbReference>
<dbReference type="PANTHER" id="PTHR10642">
    <property type="entry name" value="RIBONUCLEASE H1"/>
    <property type="match status" value="1"/>
</dbReference>
<gene>
    <name evidence="10" type="primary">rnhA</name>
    <name evidence="12" type="ORF">A2832_01765</name>
</gene>
<evidence type="ECO:0000313" key="13">
    <source>
        <dbReference type="Proteomes" id="UP000178538"/>
    </source>
</evidence>
<feature type="binding site" evidence="10">
    <location>
        <position position="7"/>
    </location>
    <ligand>
        <name>Mg(2+)</name>
        <dbReference type="ChEBI" id="CHEBI:18420"/>
        <label>1</label>
    </ligand>
</feature>
<dbReference type="Pfam" id="PF00075">
    <property type="entry name" value="RNase_H"/>
    <property type="match status" value="1"/>
</dbReference>
<dbReference type="Proteomes" id="UP000178538">
    <property type="component" value="Unassembled WGS sequence"/>
</dbReference>
<feature type="binding site" evidence="10">
    <location>
        <position position="141"/>
    </location>
    <ligand>
        <name>Mg(2+)</name>
        <dbReference type="ChEBI" id="CHEBI:18420"/>
        <label>2</label>
    </ligand>
</feature>
<dbReference type="InterPro" id="IPR012337">
    <property type="entry name" value="RNaseH-like_sf"/>
</dbReference>
<organism evidence="12 13">
    <name type="scientific">Candidatus Zambryskibacteria bacterium RIFCSPHIGHO2_01_FULL_44_22b</name>
    <dbReference type="NCBI Taxonomy" id="1802737"/>
    <lineage>
        <taxon>Bacteria</taxon>
        <taxon>Candidatus Zambryskiibacteriota</taxon>
    </lineage>
</organism>
<feature type="binding site" evidence="10">
    <location>
        <position position="53"/>
    </location>
    <ligand>
        <name>Mg(2+)</name>
        <dbReference type="ChEBI" id="CHEBI:18420"/>
        <label>1</label>
    </ligand>
</feature>
<evidence type="ECO:0000256" key="10">
    <source>
        <dbReference type="HAMAP-Rule" id="MF_00042"/>
    </source>
</evidence>
<keyword evidence="10" id="KW-0963">Cytoplasm</keyword>
<keyword evidence="6 10" id="KW-0479">Metal-binding</keyword>
<feature type="binding site" evidence="10">
    <location>
        <position position="7"/>
    </location>
    <ligand>
        <name>Mg(2+)</name>
        <dbReference type="ChEBI" id="CHEBI:18420"/>
        <label>2</label>
    </ligand>
</feature>
<proteinExistence type="inferred from homology"/>
<sequence length="166" mass="18837">MITVYTDGSSRGNPGPGGYAAVVSYQKLVDSVEKDWITEIGGRENHTTNNRMELTGAIKALEFASQLSTNNYLLFTDSEYVMKGITQWIKKWQLKNWLTAAKKAVLNQDLWQKLLEVTEGKQIEWKYVAGHSGHILNDRADEIATSFADKLNPDLYNGPKSEYRYK</sequence>
<evidence type="ECO:0000259" key="11">
    <source>
        <dbReference type="PROSITE" id="PS50879"/>
    </source>
</evidence>
<evidence type="ECO:0000256" key="2">
    <source>
        <dbReference type="ARBA" id="ARBA00005300"/>
    </source>
</evidence>
<comment type="subcellular location">
    <subcellularLocation>
        <location evidence="10">Cytoplasm</location>
    </subcellularLocation>
</comment>
<accession>A0A1G2SYC7</accession>
<dbReference type="InterPro" id="IPR002156">
    <property type="entry name" value="RNaseH_domain"/>
</dbReference>
<dbReference type="GO" id="GO:0003676">
    <property type="term" value="F:nucleic acid binding"/>
    <property type="evidence" value="ECO:0007669"/>
    <property type="project" value="InterPro"/>
</dbReference>
<evidence type="ECO:0000256" key="8">
    <source>
        <dbReference type="ARBA" id="ARBA00022801"/>
    </source>
</evidence>
<evidence type="ECO:0000256" key="4">
    <source>
        <dbReference type="ARBA" id="ARBA00012180"/>
    </source>
</evidence>
<protein>
    <recommendedName>
        <fullName evidence="4 10">Ribonuclease H</fullName>
        <shortName evidence="10">RNase H</shortName>
        <ecNumber evidence="4 10">3.1.26.4</ecNumber>
    </recommendedName>
</protein>